<proteinExistence type="predicted"/>
<organism evidence="2 3">
    <name type="scientific">Parathielavia hyrcaniae</name>
    <dbReference type="NCBI Taxonomy" id="113614"/>
    <lineage>
        <taxon>Eukaryota</taxon>
        <taxon>Fungi</taxon>
        <taxon>Dikarya</taxon>
        <taxon>Ascomycota</taxon>
        <taxon>Pezizomycotina</taxon>
        <taxon>Sordariomycetes</taxon>
        <taxon>Sordariomycetidae</taxon>
        <taxon>Sordariales</taxon>
        <taxon>Chaetomiaceae</taxon>
        <taxon>Parathielavia</taxon>
    </lineage>
</organism>
<accession>A0AAN6PUR6</accession>
<feature type="chain" id="PRO_5042984333" evidence="1">
    <location>
        <begin position="20"/>
        <end position="242"/>
    </location>
</feature>
<sequence>MALLGALLSLLTLWPATFAASAQQPVLFHGTSVIIIPSNETSSPANSTLLAANFFCYMGDQGYFSFGWWVNPTLSSNTSHCVPDSPRFHWYEFASKQSCDPEAGTCLYSTQNKAVREPHHAAPLPLPHDRKLRYVIKPVNVGNHGYGQMAVSWIDDGEVKVYGVGTRQVLSGGGDEKTRIDCRKAMHTLREVYERYGPVLPMEVDWGLCGGGGGVVPAGEGGIGLVTQKGMGENGKPELRDL</sequence>
<keyword evidence="3" id="KW-1185">Reference proteome</keyword>
<comment type="caution">
    <text evidence="2">The sequence shown here is derived from an EMBL/GenBank/DDBJ whole genome shotgun (WGS) entry which is preliminary data.</text>
</comment>
<name>A0AAN6PUR6_9PEZI</name>
<protein>
    <submittedName>
        <fullName evidence="2">Uncharacterized protein</fullName>
    </submittedName>
</protein>
<dbReference type="AlphaFoldDB" id="A0AAN6PUR6"/>
<evidence type="ECO:0000256" key="1">
    <source>
        <dbReference type="SAM" id="SignalP"/>
    </source>
</evidence>
<dbReference type="EMBL" id="MU863660">
    <property type="protein sequence ID" value="KAK4098327.1"/>
    <property type="molecule type" value="Genomic_DNA"/>
</dbReference>
<evidence type="ECO:0000313" key="2">
    <source>
        <dbReference type="EMBL" id="KAK4098327.1"/>
    </source>
</evidence>
<keyword evidence="1" id="KW-0732">Signal</keyword>
<evidence type="ECO:0000313" key="3">
    <source>
        <dbReference type="Proteomes" id="UP001305647"/>
    </source>
</evidence>
<reference evidence="2" key="1">
    <citation type="journal article" date="2023" name="Mol. Phylogenet. Evol.">
        <title>Genome-scale phylogeny and comparative genomics of the fungal order Sordariales.</title>
        <authorList>
            <person name="Hensen N."/>
            <person name="Bonometti L."/>
            <person name="Westerberg I."/>
            <person name="Brannstrom I.O."/>
            <person name="Guillou S."/>
            <person name="Cros-Aarteil S."/>
            <person name="Calhoun S."/>
            <person name="Haridas S."/>
            <person name="Kuo A."/>
            <person name="Mondo S."/>
            <person name="Pangilinan J."/>
            <person name="Riley R."/>
            <person name="LaButti K."/>
            <person name="Andreopoulos B."/>
            <person name="Lipzen A."/>
            <person name="Chen C."/>
            <person name="Yan M."/>
            <person name="Daum C."/>
            <person name="Ng V."/>
            <person name="Clum A."/>
            <person name="Steindorff A."/>
            <person name="Ohm R.A."/>
            <person name="Martin F."/>
            <person name="Silar P."/>
            <person name="Natvig D.O."/>
            <person name="Lalanne C."/>
            <person name="Gautier V."/>
            <person name="Ament-Velasquez S.L."/>
            <person name="Kruys A."/>
            <person name="Hutchinson M.I."/>
            <person name="Powell A.J."/>
            <person name="Barry K."/>
            <person name="Miller A.N."/>
            <person name="Grigoriev I.V."/>
            <person name="Debuchy R."/>
            <person name="Gladieux P."/>
            <person name="Hiltunen Thoren M."/>
            <person name="Johannesson H."/>
        </authorList>
    </citation>
    <scope>NUCLEOTIDE SEQUENCE</scope>
    <source>
        <strain evidence="2">CBS 757.83</strain>
    </source>
</reference>
<dbReference type="Proteomes" id="UP001305647">
    <property type="component" value="Unassembled WGS sequence"/>
</dbReference>
<reference evidence="2" key="2">
    <citation type="submission" date="2023-05" db="EMBL/GenBank/DDBJ databases">
        <authorList>
            <consortium name="Lawrence Berkeley National Laboratory"/>
            <person name="Steindorff A."/>
            <person name="Hensen N."/>
            <person name="Bonometti L."/>
            <person name="Westerberg I."/>
            <person name="Brannstrom I.O."/>
            <person name="Guillou S."/>
            <person name="Cros-Aarteil S."/>
            <person name="Calhoun S."/>
            <person name="Haridas S."/>
            <person name="Kuo A."/>
            <person name="Mondo S."/>
            <person name="Pangilinan J."/>
            <person name="Riley R."/>
            <person name="Labutti K."/>
            <person name="Andreopoulos B."/>
            <person name="Lipzen A."/>
            <person name="Chen C."/>
            <person name="Yanf M."/>
            <person name="Daum C."/>
            <person name="Ng V."/>
            <person name="Clum A."/>
            <person name="Ohm R."/>
            <person name="Martin F."/>
            <person name="Silar P."/>
            <person name="Natvig D."/>
            <person name="Lalanne C."/>
            <person name="Gautier V."/>
            <person name="Ament-Velasquez S.L."/>
            <person name="Kruys A."/>
            <person name="Hutchinson M.I."/>
            <person name="Powell A.J."/>
            <person name="Barry K."/>
            <person name="Miller A.N."/>
            <person name="Grigoriev I.V."/>
            <person name="Debuchy R."/>
            <person name="Gladieux P."/>
            <person name="Thoren M.H."/>
            <person name="Johannesson H."/>
        </authorList>
    </citation>
    <scope>NUCLEOTIDE SEQUENCE</scope>
    <source>
        <strain evidence="2">CBS 757.83</strain>
    </source>
</reference>
<gene>
    <name evidence="2" type="ORF">N658DRAFT_225247</name>
</gene>
<feature type="signal peptide" evidence="1">
    <location>
        <begin position="1"/>
        <end position="19"/>
    </location>
</feature>